<evidence type="ECO:0000313" key="5">
    <source>
        <dbReference type="Proteomes" id="UP000605361"/>
    </source>
</evidence>
<keyword evidence="1" id="KW-0378">Hydrolase</keyword>
<feature type="binding site" evidence="3">
    <location>
        <position position="57"/>
    </location>
    <ligand>
        <name>substrate</name>
    </ligand>
</feature>
<evidence type="ECO:0000256" key="2">
    <source>
        <dbReference type="PIRSR" id="PIRSR613078-1"/>
    </source>
</evidence>
<dbReference type="InterPro" id="IPR013078">
    <property type="entry name" value="His_Pase_superF_clade-1"/>
</dbReference>
<dbReference type="PANTHER" id="PTHR46517">
    <property type="entry name" value="FRUCTOSE-2,6-BISPHOSPHATASE TIGAR"/>
    <property type="match status" value="1"/>
</dbReference>
<evidence type="ECO:0000256" key="1">
    <source>
        <dbReference type="ARBA" id="ARBA00022801"/>
    </source>
</evidence>
<dbReference type="GO" id="GO:0045820">
    <property type="term" value="P:negative regulation of glycolytic process"/>
    <property type="evidence" value="ECO:0007669"/>
    <property type="project" value="TreeGrafter"/>
</dbReference>
<dbReference type="InterPro" id="IPR029033">
    <property type="entry name" value="His_PPase_superfam"/>
</dbReference>
<comment type="caution">
    <text evidence="4">The sequence shown here is derived from an EMBL/GenBank/DDBJ whole genome shotgun (WGS) entry which is preliminary data.</text>
</comment>
<dbReference type="InterPro" id="IPR051695">
    <property type="entry name" value="Phosphoglycerate_Mutase"/>
</dbReference>
<dbReference type="SMART" id="SM00855">
    <property type="entry name" value="PGAM"/>
    <property type="match status" value="1"/>
</dbReference>
<proteinExistence type="predicted"/>
<dbReference type="RefSeq" id="WP_195903131.1">
    <property type="nucleotide sequence ID" value="NZ_JADOGI010000387.1"/>
</dbReference>
<dbReference type="PANTHER" id="PTHR46517:SF1">
    <property type="entry name" value="FRUCTOSE-2,6-BISPHOSPHATASE TIGAR"/>
    <property type="match status" value="1"/>
</dbReference>
<accession>A0A931F7E4</accession>
<dbReference type="SUPFAM" id="SSF53254">
    <property type="entry name" value="Phosphoglycerate mutase-like"/>
    <property type="match status" value="1"/>
</dbReference>
<reference evidence="4" key="1">
    <citation type="submission" date="2020-11" db="EMBL/GenBank/DDBJ databases">
        <title>Whole-genome analyses of Nonomuraea sp. K274.</title>
        <authorList>
            <person name="Veyisoglu A."/>
        </authorList>
    </citation>
    <scope>NUCLEOTIDE SEQUENCE</scope>
    <source>
        <strain evidence="4">K274</strain>
    </source>
</reference>
<dbReference type="Pfam" id="PF00300">
    <property type="entry name" value="His_Phos_1"/>
    <property type="match status" value="1"/>
</dbReference>
<evidence type="ECO:0000256" key="3">
    <source>
        <dbReference type="PIRSR" id="PIRSR613078-2"/>
    </source>
</evidence>
<feature type="active site" description="Tele-phosphohistidine intermediate" evidence="2">
    <location>
        <position position="10"/>
    </location>
</feature>
<evidence type="ECO:0000313" key="4">
    <source>
        <dbReference type="EMBL" id="MBF8194303.1"/>
    </source>
</evidence>
<feature type="binding site" evidence="3">
    <location>
        <begin position="22"/>
        <end position="23"/>
    </location>
    <ligand>
        <name>substrate</name>
    </ligand>
</feature>
<keyword evidence="5" id="KW-1185">Reference proteome</keyword>
<feature type="active site" description="Proton donor/acceptor" evidence="2">
    <location>
        <position position="86"/>
    </location>
</feature>
<feature type="binding site" evidence="3">
    <location>
        <begin position="86"/>
        <end position="89"/>
    </location>
    <ligand>
        <name>substrate</name>
    </ligand>
</feature>
<dbReference type="EMBL" id="JADOGI010000387">
    <property type="protein sequence ID" value="MBF8194303.1"/>
    <property type="molecule type" value="Genomic_DNA"/>
</dbReference>
<dbReference type="GO" id="GO:0005829">
    <property type="term" value="C:cytosol"/>
    <property type="evidence" value="ECO:0007669"/>
    <property type="project" value="TreeGrafter"/>
</dbReference>
<dbReference type="CDD" id="cd07067">
    <property type="entry name" value="HP_PGM_like"/>
    <property type="match status" value="1"/>
</dbReference>
<protein>
    <submittedName>
        <fullName evidence="4">Histidine phosphatase family protein</fullName>
    </submittedName>
</protein>
<name>A0A931F7E4_9ACTN</name>
<gene>
    <name evidence="4" type="ORF">ITP53_53320</name>
</gene>
<organism evidence="4 5">
    <name type="scientific">Nonomuraea cypriaca</name>
    <dbReference type="NCBI Taxonomy" id="1187855"/>
    <lineage>
        <taxon>Bacteria</taxon>
        <taxon>Bacillati</taxon>
        <taxon>Actinomycetota</taxon>
        <taxon>Actinomycetes</taxon>
        <taxon>Streptosporangiales</taxon>
        <taxon>Streptosporangiaceae</taxon>
        <taxon>Nonomuraea</taxon>
    </lineage>
</organism>
<dbReference type="Proteomes" id="UP000605361">
    <property type="component" value="Unassembled WGS sequence"/>
</dbReference>
<dbReference type="Gene3D" id="3.40.50.1240">
    <property type="entry name" value="Phosphoglycerate mutase-like"/>
    <property type="match status" value="1"/>
</dbReference>
<dbReference type="GO" id="GO:0004331">
    <property type="term" value="F:fructose-2,6-bisphosphate 2-phosphatase activity"/>
    <property type="evidence" value="ECO:0007669"/>
    <property type="project" value="TreeGrafter"/>
</dbReference>
<dbReference type="GO" id="GO:0043456">
    <property type="term" value="P:regulation of pentose-phosphate shunt"/>
    <property type="evidence" value="ECO:0007669"/>
    <property type="project" value="TreeGrafter"/>
</dbReference>
<dbReference type="AlphaFoldDB" id="A0A931F7E4"/>
<sequence length="182" mass="20494">MALKLVYETHSITVDNEAGIATGWLPGELSERGRAEAAKLGVRRRDVDVVYASDLRRAVQTAEIAFQLGRKAGAGKEIRLDRRLRECDYGACNGRPVGEVAPLRSRHIDTPWPGGQSYRQVVAETAAFLRDVTEEWQGRTVLLIAHSANRWALQNLFDGEPLEKLVDAPFEWRPGWEWEREG</sequence>